<name>A0ABS8TAA7_DATST</name>
<dbReference type="Proteomes" id="UP000823775">
    <property type="component" value="Unassembled WGS sequence"/>
</dbReference>
<evidence type="ECO:0000313" key="1">
    <source>
        <dbReference type="EMBL" id="MCD7468359.1"/>
    </source>
</evidence>
<comment type="caution">
    <text evidence="1">The sequence shown here is derived from an EMBL/GenBank/DDBJ whole genome shotgun (WGS) entry which is preliminary data.</text>
</comment>
<protein>
    <submittedName>
        <fullName evidence="1">Uncharacterized protein</fullName>
    </submittedName>
</protein>
<sequence length="172" mass="19892">MAIAHTESLKRIDDHMSHILDQDEQSIIDFGDAFVGDEEDYFAYYIVVTLWSGKIFQSRLYMHMEGKTIDEDEENPDHEESHEEVVVDYSAKEEAKDEVIDELEEIEKEHGLSIKESDLDRILPTIFGTCDAIDDAEGYEEVVNFLKGLVYYSNKPRKLSLDLINPSRKAFH</sequence>
<keyword evidence="2" id="KW-1185">Reference proteome</keyword>
<accession>A0ABS8TAA7</accession>
<gene>
    <name evidence="1" type="ORF">HAX54_006441</name>
</gene>
<organism evidence="1 2">
    <name type="scientific">Datura stramonium</name>
    <name type="common">Jimsonweed</name>
    <name type="synonym">Common thornapple</name>
    <dbReference type="NCBI Taxonomy" id="4076"/>
    <lineage>
        <taxon>Eukaryota</taxon>
        <taxon>Viridiplantae</taxon>
        <taxon>Streptophyta</taxon>
        <taxon>Embryophyta</taxon>
        <taxon>Tracheophyta</taxon>
        <taxon>Spermatophyta</taxon>
        <taxon>Magnoliopsida</taxon>
        <taxon>eudicotyledons</taxon>
        <taxon>Gunneridae</taxon>
        <taxon>Pentapetalae</taxon>
        <taxon>asterids</taxon>
        <taxon>lamiids</taxon>
        <taxon>Solanales</taxon>
        <taxon>Solanaceae</taxon>
        <taxon>Solanoideae</taxon>
        <taxon>Datureae</taxon>
        <taxon>Datura</taxon>
    </lineage>
</organism>
<reference evidence="1 2" key="1">
    <citation type="journal article" date="2021" name="BMC Genomics">
        <title>Datura genome reveals duplications of psychoactive alkaloid biosynthetic genes and high mutation rate following tissue culture.</title>
        <authorList>
            <person name="Rajewski A."/>
            <person name="Carter-House D."/>
            <person name="Stajich J."/>
            <person name="Litt A."/>
        </authorList>
    </citation>
    <scope>NUCLEOTIDE SEQUENCE [LARGE SCALE GENOMIC DNA]</scope>
    <source>
        <strain evidence="1">AR-01</strain>
    </source>
</reference>
<evidence type="ECO:0000313" key="2">
    <source>
        <dbReference type="Proteomes" id="UP000823775"/>
    </source>
</evidence>
<proteinExistence type="predicted"/>
<dbReference type="EMBL" id="JACEIK010001323">
    <property type="protein sequence ID" value="MCD7468359.1"/>
    <property type="molecule type" value="Genomic_DNA"/>
</dbReference>